<dbReference type="Gene3D" id="1.10.260.40">
    <property type="entry name" value="lambda repressor-like DNA-binding domains"/>
    <property type="match status" value="1"/>
</dbReference>
<dbReference type="SMART" id="SM00530">
    <property type="entry name" value="HTH_XRE"/>
    <property type="match status" value="1"/>
</dbReference>
<sequence length="244" mass="26505">METAAMDREGDGAVMKDDVSVLGDCLMRLRKRRGWSIAETARRGGLSTSMLWKVENGQTTLTHGKLAQLAKGLEVPIGDLFAPPELAVRKGGRRVVNRAGTAPTIDCGGNLHHFLATEIASKHYFPCLIEVNAEGDGSDAEPHGGEEFAYVMSGRVRLHCEGYSPVIMEVGDSVYFDASLGHRYVSVDGPARMLCVYSHPEHARQDEATEHERHSRAMQLLRGGPDPALLAEDATPARRSGARS</sequence>
<dbReference type="RefSeq" id="WP_187760946.1">
    <property type="nucleotide sequence ID" value="NZ_CP061038.1"/>
</dbReference>
<dbReference type="Proteomes" id="UP000516148">
    <property type="component" value="Chromosome"/>
</dbReference>
<evidence type="ECO:0000256" key="2">
    <source>
        <dbReference type="SAM" id="MobiDB-lite"/>
    </source>
</evidence>
<dbReference type="GO" id="GO:0003677">
    <property type="term" value="F:DNA binding"/>
    <property type="evidence" value="ECO:0007669"/>
    <property type="project" value="UniProtKB-KW"/>
</dbReference>
<dbReference type="SUPFAM" id="SSF47413">
    <property type="entry name" value="lambda repressor-like DNA-binding domains"/>
    <property type="match status" value="1"/>
</dbReference>
<dbReference type="GO" id="GO:0003700">
    <property type="term" value="F:DNA-binding transcription factor activity"/>
    <property type="evidence" value="ECO:0007669"/>
    <property type="project" value="TreeGrafter"/>
</dbReference>
<dbReference type="InterPro" id="IPR013096">
    <property type="entry name" value="Cupin_2"/>
</dbReference>
<proteinExistence type="predicted"/>
<dbReference type="InterPro" id="IPR001387">
    <property type="entry name" value="Cro/C1-type_HTH"/>
</dbReference>
<keyword evidence="1" id="KW-0238">DNA-binding</keyword>
<evidence type="ECO:0000313" key="4">
    <source>
        <dbReference type="EMBL" id="QNQ08618.1"/>
    </source>
</evidence>
<feature type="compositionally biased region" description="Basic and acidic residues" evidence="2">
    <location>
        <begin position="204"/>
        <end position="215"/>
    </location>
</feature>
<dbReference type="PANTHER" id="PTHR46797:SF20">
    <property type="entry name" value="BLR4304 PROTEIN"/>
    <property type="match status" value="1"/>
</dbReference>
<dbReference type="Gene3D" id="2.60.120.10">
    <property type="entry name" value="Jelly Rolls"/>
    <property type="match status" value="1"/>
</dbReference>
<evidence type="ECO:0000313" key="5">
    <source>
        <dbReference type="Proteomes" id="UP000516148"/>
    </source>
</evidence>
<keyword evidence="5" id="KW-1185">Reference proteome</keyword>
<feature type="region of interest" description="Disordered" evidence="2">
    <location>
        <begin position="204"/>
        <end position="244"/>
    </location>
</feature>
<protein>
    <submittedName>
        <fullName evidence="4">Helix-turn-helix transcriptional regulator</fullName>
    </submittedName>
</protein>
<dbReference type="KEGG" id="spap:H3Z74_17985"/>
<dbReference type="Pfam" id="PF07883">
    <property type="entry name" value="Cupin_2"/>
    <property type="match status" value="1"/>
</dbReference>
<dbReference type="PANTHER" id="PTHR46797">
    <property type="entry name" value="HTH-TYPE TRANSCRIPTIONAL REGULATOR"/>
    <property type="match status" value="1"/>
</dbReference>
<dbReference type="InterPro" id="IPR050807">
    <property type="entry name" value="TransReg_Diox_bact_type"/>
</dbReference>
<dbReference type="GO" id="GO:0005829">
    <property type="term" value="C:cytosol"/>
    <property type="evidence" value="ECO:0007669"/>
    <property type="project" value="TreeGrafter"/>
</dbReference>
<dbReference type="SUPFAM" id="SSF51182">
    <property type="entry name" value="RmlC-like cupins"/>
    <property type="match status" value="1"/>
</dbReference>
<dbReference type="Pfam" id="PF13560">
    <property type="entry name" value="HTH_31"/>
    <property type="match status" value="1"/>
</dbReference>
<dbReference type="EMBL" id="CP061038">
    <property type="protein sequence ID" value="QNQ08618.1"/>
    <property type="molecule type" value="Genomic_DNA"/>
</dbReference>
<dbReference type="CDD" id="cd00093">
    <property type="entry name" value="HTH_XRE"/>
    <property type="match status" value="1"/>
</dbReference>
<dbReference type="InterPro" id="IPR010982">
    <property type="entry name" value="Lambda_DNA-bd_dom_sf"/>
</dbReference>
<dbReference type="InterPro" id="IPR014710">
    <property type="entry name" value="RmlC-like_jellyroll"/>
</dbReference>
<dbReference type="InterPro" id="IPR011051">
    <property type="entry name" value="RmlC_Cupin_sf"/>
</dbReference>
<evidence type="ECO:0000256" key="1">
    <source>
        <dbReference type="ARBA" id="ARBA00023125"/>
    </source>
</evidence>
<organism evidence="4 5">
    <name type="scientific">Sphingomonas alpina</name>
    <dbReference type="NCBI Taxonomy" id="653931"/>
    <lineage>
        <taxon>Bacteria</taxon>
        <taxon>Pseudomonadati</taxon>
        <taxon>Pseudomonadota</taxon>
        <taxon>Alphaproteobacteria</taxon>
        <taxon>Sphingomonadales</taxon>
        <taxon>Sphingomonadaceae</taxon>
        <taxon>Sphingomonas</taxon>
    </lineage>
</organism>
<feature type="domain" description="HTH cro/C1-type" evidence="3">
    <location>
        <begin position="26"/>
        <end position="80"/>
    </location>
</feature>
<name>A0A7H0LG15_9SPHN</name>
<dbReference type="AlphaFoldDB" id="A0A7H0LG15"/>
<evidence type="ECO:0000259" key="3">
    <source>
        <dbReference type="PROSITE" id="PS50943"/>
    </source>
</evidence>
<dbReference type="CDD" id="cd02209">
    <property type="entry name" value="cupin_XRE_C"/>
    <property type="match status" value="1"/>
</dbReference>
<gene>
    <name evidence="4" type="ORF">H3Z74_17985</name>
</gene>
<reference evidence="4 5" key="1">
    <citation type="submission" date="2020-09" db="EMBL/GenBank/DDBJ databases">
        <title>Sphingomonas sp., a new species isolated from pork steak.</title>
        <authorList>
            <person name="Heidler von Heilborn D."/>
        </authorList>
    </citation>
    <scope>NUCLEOTIDE SEQUENCE [LARGE SCALE GENOMIC DNA]</scope>
    <source>
        <strain evidence="5">S8-3T</strain>
    </source>
</reference>
<accession>A0A7H0LG15</accession>
<dbReference type="PROSITE" id="PS50943">
    <property type="entry name" value="HTH_CROC1"/>
    <property type="match status" value="1"/>
</dbReference>